<sequence>MSYLDANRTPERIKSAIGVALILAVGGYAALTVRGSEVLSAAQQTLSTFDVRTPPPPPPAPEPNPSKAKEGKAAPENVRAKPTQVVARKPFTPPIPLPVKAAPVAGEGNASAAGAGDRPGPGTGAGGVGDGLGSGGSGNGTGSGGIATNARRIRGDISDRDFRKLPASIKIDGTVTALVTVGTDGRAKACTIQRSSGSPELDARTCELIKQRFVYEPARDAAGRAVESKIYRTQRYCLVARVCTI</sequence>
<evidence type="ECO:0000256" key="5">
    <source>
        <dbReference type="SAM" id="MobiDB-lite"/>
    </source>
</evidence>
<dbReference type="SUPFAM" id="SSF74653">
    <property type="entry name" value="TolA/TonB C-terminal domain"/>
    <property type="match status" value="1"/>
</dbReference>
<feature type="compositionally biased region" description="Gly residues" evidence="5">
    <location>
        <begin position="117"/>
        <end position="145"/>
    </location>
</feature>
<dbReference type="Gene3D" id="3.30.1150.10">
    <property type="match status" value="1"/>
</dbReference>
<gene>
    <name evidence="7" type="ORF">FSZ31_02785</name>
</gene>
<evidence type="ECO:0000313" key="8">
    <source>
        <dbReference type="Proteomes" id="UP000321129"/>
    </source>
</evidence>
<accession>A0A5C6UNJ6</accession>
<organism evidence="7 8">
    <name type="scientific">Flavisphingopyxis soli</name>
    <dbReference type="NCBI Taxonomy" id="2601267"/>
    <lineage>
        <taxon>Bacteria</taxon>
        <taxon>Pseudomonadati</taxon>
        <taxon>Pseudomonadota</taxon>
        <taxon>Alphaproteobacteria</taxon>
        <taxon>Sphingomonadales</taxon>
        <taxon>Sphingopyxidaceae</taxon>
        <taxon>Flavisphingopyxis</taxon>
    </lineage>
</organism>
<comment type="caution">
    <text evidence="7">The sequence shown here is derived from an EMBL/GenBank/DDBJ whole genome shotgun (WGS) entry which is preliminary data.</text>
</comment>
<dbReference type="NCBIfam" id="TIGR01352">
    <property type="entry name" value="tonB_Cterm"/>
    <property type="match status" value="1"/>
</dbReference>
<evidence type="ECO:0000313" key="7">
    <source>
        <dbReference type="EMBL" id="TXC73681.1"/>
    </source>
</evidence>
<dbReference type="Pfam" id="PF03544">
    <property type="entry name" value="TonB_C"/>
    <property type="match status" value="1"/>
</dbReference>
<evidence type="ECO:0000256" key="4">
    <source>
        <dbReference type="ARBA" id="ARBA00023136"/>
    </source>
</evidence>
<evidence type="ECO:0000259" key="6">
    <source>
        <dbReference type="Pfam" id="PF03544"/>
    </source>
</evidence>
<dbReference type="InterPro" id="IPR006260">
    <property type="entry name" value="TonB/TolA_C"/>
</dbReference>
<comment type="subcellular location">
    <subcellularLocation>
        <location evidence="1">Membrane</location>
        <topology evidence="1">Single-pass membrane protein</topology>
    </subcellularLocation>
</comment>
<reference evidence="7 8" key="1">
    <citation type="submission" date="2019-08" db="EMBL/GenBank/DDBJ databases">
        <title>Sphingorhabdus soil sp. nov., isolated from arctic soil.</title>
        <authorList>
            <person name="Liu Y."/>
        </authorList>
    </citation>
    <scope>NUCLEOTIDE SEQUENCE [LARGE SCALE GENOMIC DNA]</scope>
    <source>
        <strain evidence="7 8">D-2Q-5-6</strain>
    </source>
</reference>
<dbReference type="Proteomes" id="UP000321129">
    <property type="component" value="Unassembled WGS sequence"/>
</dbReference>
<dbReference type="AlphaFoldDB" id="A0A5C6UNJ6"/>
<proteinExistence type="predicted"/>
<evidence type="ECO:0000256" key="2">
    <source>
        <dbReference type="ARBA" id="ARBA00022692"/>
    </source>
</evidence>
<feature type="compositionally biased region" description="Pro residues" evidence="5">
    <location>
        <begin position="53"/>
        <end position="64"/>
    </location>
</feature>
<dbReference type="GO" id="GO:0016020">
    <property type="term" value="C:membrane"/>
    <property type="evidence" value="ECO:0007669"/>
    <property type="project" value="UniProtKB-SubCell"/>
</dbReference>
<keyword evidence="2" id="KW-0812">Transmembrane</keyword>
<keyword evidence="4" id="KW-0472">Membrane</keyword>
<keyword evidence="3" id="KW-1133">Transmembrane helix</keyword>
<dbReference type="OrthoDB" id="7390536at2"/>
<feature type="domain" description="TonB C-terminal" evidence="6">
    <location>
        <begin position="170"/>
        <end position="236"/>
    </location>
</feature>
<dbReference type="EMBL" id="VOPY01000001">
    <property type="protein sequence ID" value="TXC73681.1"/>
    <property type="molecule type" value="Genomic_DNA"/>
</dbReference>
<feature type="region of interest" description="Disordered" evidence="5">
    <location>
        <begin position="48"/>
        <end position="148"/>
    </location>
</feature>
<dbReference type="GO" id="GO:0055085">
    <property type="term" value="P:transmembrane transport"/>
    <property type="evidence" value="ECO:0007669"/>
    <property type="project" value="InterPro"/>
</dbReference>
<name>A0A5C6UNJ6_9SPHN</name>
<evidence type="ECO:0000256" key="3">
    <source>
        <dbReference type="ARBA" id="ARBA00022989"/>
    </source>
</evidence>
<protein>
    <submittedName>
        <fullName evidence="7">TonB family protein</fullName>
    </submittedName>
</protein>
<evidence type="ECO:0000256" key="1">
    <source>
        <dbReference type="ARBA" id="ARBA00004167"/>
    </source>
</evidence>
<dbReference type="InterPro" id="IPR037682">
    <property type="entry name" value="TonB_C"/>
</dbReference>
<dbReference type="RefSeq" id="WP_147121517.1">
    <property type="nucleotide sequence ID" value="NZ_VOPY01000001.1"/>
</dbReference>
<keyword evidence="8" id="KW-1185">Reference proteome</keyword>
<feature type="compositionally biased region" description="Low complexity" evidence="5">
    <location>
        <begin position="105"/>
        <end position="116"/>
    </location>
</feature>